<evidence type="ECO:0008006" key="4">
    <source>
        <dbReference type="Google" id="ProtNLM"/>
    </source>
</evidence>
<accession>A0A9W8I8V1</accession>
<dbReference type="OrthoDB" id="5560199at2759"/>
<proteinExistence type="predicted"/>
<comment type="caution">
    <text evidence="2">The sequence shown here is derived from an EMBL/GenBank/DDBJ whole genome shotgun (WGS) entry which is preliminary data.</text>
</comment>
<dbReference type="Proteomes" id="UP001139887">
    <property type="component" value="Unassembled WGS sequence"/>
</dbReference>
<organism evidence="2 3">
    <name type="scientific">Coemansia brasiliensis</name>
    <dbReference type="NCBI Taxonomy" id="2650707"/>
    <lineage>
        <taxon>Eukaryota</taxon>
        <taxon>Fungi</taxon>
        <taxon>Fungi incertae sedis</taxon>
        <taxon>Zoopagomycota</taxon>
        <taxon>Kickxellomycotina</taxon>
        <taxon>Kickxellomycetes</taxon>
        <taxon>Kickxellales</taxon>
        <taxon>Kickxellaceae</taxon>
        <taxon>Coemansia</taxon>
    </lineage>
</organism>
<name>A0A9W8I8V1_9FUNG</name>
<feature type="compositionally biased region" description="Basic and acidic residues" evidence="1">
    <location>
        <begin position="20"/>
        <end position="33"/>
    </location>
</feature>
<gene>
    <name evidence="2" type="ORF">IWW36_001495</name>
</gene>
<feature type="compositionally biased region" description="Low complexity" evidence="1">
    <location>
        <begin position="35"/>
        <end position="48"/>
    </location>
</feature>
<evidence type="ECO:0000313" key="3">
    <source>
        <dbReference type="Proteomes" id="UP001139887"/>
    </source>
</evidence>
<keyword evidence="3" id="KW-1185">Reference proteome</keyword>
<protein>
    <recommendedName>
        <fullName evidence="4">CsbD-like domain-containing protein</fullName>
    </recommendedName>
</protein>
<evidence type="ECO:0000256" key="1">
    <source>
        <dbReference type="SAM" id="MobiDB-lite"/>
    </source>
</evidence>
<feature type="region of interest" description="Disordered" evidence="1">
    <location>
        <begin position="1"/>
        <end position="107"/>
    </location>
</feature>
<reference evidence="2" key="1">
    <citation type="submission" date="2022-07" db="EMBL/GenBank/DDBJ databases">
        <title>Phylogenomic reconstructions and comparative analyses of Kickxellomycotina fungi.</title>
        <authorList>
            <person name="Reynolds N.K."/>
            <person name="Stajich J.E."/>
            <person name="Barry K."/>
            <person name="Grigoriev I.V."/>
            <person name="Crous P."/>
            <person name="Smith M.E."/>
        </authorList>
    </citation>
    <scope>NUCLEOTIDE SEQUENCE</scope>
    <source>
        <strain evidence="2">NRRL 1566</strain>
    </source>
</reference>
<dbReference type="AlphaFoldDB" id="A0A9W8I8V1"/>
<feature type="compositionally biased region" description="Basic and acidic residues" evidence="1">
    <location>
        <begin position="88"/>
        <end position="98"/>
    </location>
</feature>
<dbReference type="EMBL" id="JANBUW010000020">
    <property type="protein sequence ID" value="KAJ2850971.1"/>
    <property type="molecule type" value="Genomic_DNA"/>
</dbReference>
<evidence type="ECO:0000313" key="2">
    <source>
        <dbReference type="EMBL" id="KAJ2850971.1"/>
    </source>
</evidence>
<sequence length="107" mass="11358">MSGFVNKAAGNVQSGVGKIIGDDEMRKRGDERAYQGQDQHQGQKQGQQDLEDSKGSWTTQNAKGAAEQVGGTLKQGAGRAVGNPGMEEAGRETRDKGKSRLLKNTAL</sequence>